<organism evidence="1 2">
    <name type="scientific">Rangifer tarandus platyrhynchus</name>
    <name type="common">Svalbard reindeer</name>
    <dbReference type="NCBI Taxonomy" id="3082113"/>
    <lineage>
        <taxon>Eukaryota</taxon>
        <taxon>Metazoa</taxon>
        <taxon>Chordata</taxon>
        <taxon>Craniata</taxon>
        <taxon>Vertebrata</taxon>
        <taxon>Euteleostomi</taxon>
        <taxon>Mammalia</taxon>
        <taxon>Eutheria</taxon>
        <taxon>Laurasiatheria</taxon>
        <taxon>Artiodactyla</taxon>
        <taxon>Ruminantia</taxon>
        <taxon>Pecora</taxon>
        <taxon>Cervidae</taxon>
        <taxon>Odocoileinae</taxon>
        <taxon>Rangifer</taxon>
    </lineage>
</organism>
<evidence type="ECO:0000313" key="2">
    <source>
        <dbReference type="Proteomes" id="UP001162501"/>
    </source>
</evidence>
<accession>A0AC59YPT1</accession>
<gene>
    <name evidence="1" type="ORF">MRATA1EN22A_LOCUS8881</name>
</gene>
<reference evidence="1" key="1">
    <citation type="submission" date="2023-05" db="EMBL/GenBank/DDBJ databases">
        <authorList>
            <consortium name="ELIXIR-Norway"/>
        </authorList>
    </citation>
    <scope>NUCLEOTIDE SEQUENCE</scope>
</reference>
<dbReference type="EMBL" id="OX596086">
    <property type="protein sequence ID" value="CAM9887606.1"/>
    <property type="molecule type" value="Genomic_DNA"/>
</dbReference>
<reference evidence="1" key="2">
    <citation type="submission" date="2025-03" db="EMBL/GenBank/DDBJ databases">
        <authorList>
            <consortium name="ELIXIR-Norway"/>
            <consortium name="Elixir Norway"/>
        </authorList>
    </citation>
    <scope>NUCLEOTIDE SEQUENCE</scope>
</reference>
<sequence length="150" mass="17740">MKELSLRKLKVSLALKNYLPKHKVMIEEAETAVMQLQAKDHKHFWLPQEAREKHEADSPSEAPKENQPWQHLDFRLPDPQTKNINFCCFKHPLKNDLPFEEAEIDISVLIFDLYILRNKISFAGRAKKMCSSYFFFITTKNKDRLTEFLC</sequence>
<name>A0AC59YPT1_RANTA</name>
<proteinExistence type="predicted"/>
<evidence type="ECO:0000313" key="1">
    <source>
        <dbReference type="EMBL" id="CAM9887606.1"/>
    </source>
</evidence>
<dbReference type="Proteomes" id="UP001162501">
    <property type="component" value="Chromosome 2"/>
</dbReference>
<protein>
    <submittedName>
        <fullName evidence="1">Uncharacterized protein</fullName>
    </submittedName>
</protein>